<dbReference type="PROSITE" id="PS00041">
    <property type="entry name" value="HTH_ARAC_FAMILY_1"/>
    <property type="match status" value="1"/>
</dbReference>
<dbReference type="RefSeq" id="WP_095299669.1">
    <property type="nucleotide sequence ID" value="NZ_CADEPK010000320.1"/>
</dbReference>
<evidence type="ECO:0000259" key="4">
    <source>
        <dbReference type="PROSITE" id="PS01124"/>
    </source>
</evidence>
<reference evidence="5 6" key="1">
    <citation type="submission" date="2023-07" db="EMBL/GenBank/DDBJ databases">
        <title>Genomic Encyclopedia of Type Strains, Phase IV (KMG-IV): sequencing the most valuable type-strain genomes for metagenomic binning, comparative biology and taxonomic classification.</title>
        <authorList>
            <person name="Goeker M."/>
        </authorList>
    </citation>
    <scope>NUCLEOTIDE SEQUENCE [LARGE SCALE GENOMIC DNA]</scope>
    <source>
        <strain evidence="5 6">DSM 17723</strain>
    </source>
</reference>
<evidence type="ECO:0000256" key="1">
    <source>
        <dbReference type="ARBA" id="ARBA00023015"/>
    </source>
</evidence>
<evidence type="ECO:0000313" key="6">
    <source>
        <dbReference type="Proteomes" id="UP001232245"/>
    </source>
</evidence>
<dbReference type="InterPro" id="IPR020449">
    <property type="entry name" value="Tscrpt_reg_AraC-type_HTH"/>
</dbReference>
<name>A0ABT9Z4Q2_9BACI</name>
<keyword evidence="2" id="KW-0238">DNA-binding</keyword>
<dbReference type="Pfam" id="PF02311">
    <property type="entry name" value="AraC_binding"/>
    <property type="match status" value="1"/>
</dbReference>
<organism evidence="5 6">
    <name type="scientific">Metabacillus niabensis</name>
    <dbReference type="NCBI Taxonomy" id="324854"/>
    <lineage>
        <taxon>Bacteria</taxon>
        <taxon>Bacillati</taxon>
        <taxon>Bacillota</taxon>
        <taxon>Bacilli</taxon>
        <taxon>Bacillales</taxon>
        <taxon>Bacillaceae</taxon>
        <taxon>Metabacillus</taxon>
    </lineage>
</organism>
<protein>
    <submittedName>
        <fullName evidence="5">AraC-like DNA-binding protein</fullName>
    </submittedName>
</protein>
<evidence type="ECO:0000256" key="3">
    <source>
        <dbReference type="ARBA" id="ARBA00023163"/>
    </source>
</evidence>
<dbReference type="PANTHER" id="PTHR43280">
    <property type="entry name" value="ARAC-FAMILY TRANSCRIPTIONAL REGULATOR"/>
    <property type="match status" value="1"/>
</dbReference>
<gene>
    <name evidence="5" type="ORF">J2S02_003576</name>
</gene>
<keyword evidence="6" id="KW-1185">Reference proteome</keyword>
<dbReference type="SMART" id="SM00342">
    <property type="entry name" value="HTH_ARAC"/>
    <property type="match status" value="1"/>
</dbReference>
<dbReference type="SUPFAM" id="SSF51215">
    <property type="entry name" value="Regulatory protein AraC"/>
    <property type="match status" value="1"/>
</dbReference>
<dbReference type="PROSITE" id="PS01124">
    <property type="entry name" value="HTH_ARAC_FAMILY_2"/>
    <property type="match status" value="1"/>
</dbReference>
<dbReference type="CDD" id="cd02208">
    <property type="entry name" value="cupin_RmlC-like"/>
    <property type="match status" value="1"/>
</dbReference>
<dbReference type="InterPro" id="IPR009057">
    <property type="entry name" value="Homeodomain-like_sf"/>
</dbReference>
<proteinExistence type="predicted"/>
<dbReference type="Pfam" id="PF12833">
    <property type="entry name" value="HTH_18"/>
    <property type="match status" value="1"/>
</dbReference>
<dbReference type="SUPFAM" id="SSF46689">
    <property type="entry name" value="Homeodomain-like"/>
    <property type="match status" value="2"/>
</dbReference>
<comment type="caution">
    <text evidence="5">The sequence shown here is derived from an EMBL/GenBank/DDBJ whole genome shotgun (WGS) entry which is preliminary data.</text>
</comment>
<dbReference type="PANTHER" id="PTHR43280:SF2">
    <property type="entry name" value="HTH-TYPE TRANSCRIPTIONAL REGULATOR EXSA"/>
    <property type="match status" value="1"/>
</dbReference>
<dbReference type="InterPro" id="IPR014710">
    <property type="entry name" value="RmlC-like_jellyroll"/>
</dbReference>
<accession>A0ABT9Z4Q2</accession>
<dbReference type="Gene3D" id="1.10.10.60">
    <property type="entry name" value="Homeodomain-like"/>
    <property type="match status" value="2"/>
</dbReference>
<feature type="domain" description="HTH araC/xylS-type" evidence="4">
    <location>
        <begin position="188"/>
        <end position="286"/>
    </location>
</feature>
<keyword evidence="3" id="KW-0804">Transcription</keyword>
<evidence type="ECO:0000313" key="5">
    <source>
        <dbReference type="EMBL" id="MDQ0227231.1"/>
    </source>
</evidence>
<dbReference type="InterPro" id="IPR003313">
    <property type="entry name" value="AraC-bd"/>
</dbReference>
<dbReference type="InterPro" id="IPR018060">
    <property type="entry name" value="HTH_AraC"/>
</dbReference>
<dbReference type="PRINTS" id="PR00032">
    <property type="entry name" value="HTHARAC"/>
</dbReference>
<dbReference type="Proteomes" id="UP001232245">
    <property type="component" value="Unassembled WGS sequence"/>
</dbReference>
<keyword evidence="1" id="KW-0805">Transcription regulation</keyword>
<dbReference type="InterPro" id="IPR037923">
    <property type="entry name" value="HTH-like"/>
</dbReference>
<evidence type="ECO:0000256" key="2">
    <source>
        <dbReference type="ARBA" id="ARBA00023125"/>
    </source>
</evidence>
<dbReference type="Gene3D" id="2.60.120.10">
    <property type="entry name" value="Jelly Rolls"/>
    <property type="match status" value="1"/>
</dbReference>
<dbReference type="InterPro" id="IPR018062">
    <property type="entry name" value="HTH_AraC-typ_CS"/>
</dbReference>
<sequence length="286" mass="33501">MNKHLLLEDRVHGNSMFPFRSYMVDYLDGQVIFNMHWHPELEFIYVEEGTIYLQIGTKQFIVTAGNGCFIPSEQLHGAYPSGDTPFKLHAVVFHIDLLRSFGYDLIEKNYLTTIRNIFHPILLTVNEDHEILQLLASIIKAYSMSETGFELKIKGYLFLLFSEILKKQAWNHDQEVTQKDLTKTALLKKVLQYIDQNYQQKLTVLDLASQIQMSEGHFSRFFKSFVRMTPMEYINTIRIEKACALLETSDRKMLDIAMDVGFQNQSYFIRLFKRQKGCTPREWRGS</sequence>
<dbReference type="EMBL" id="JAUSTZ010000008">
    <property type="protein sequence ID" value="MDQ0227231.1"/>
    <property type="molecule type" value="Genomic_DNA"/>
</dbReference>